<dbReference type="OrthoDB" id="1694274at2759"/>
<dbReference type="Gene3D" id="3.40.50.1000">
    <property type="entry name" value="HAD superfamily/HAD-like"/>
    <property type="match status" value="1"/>
</dbReference>
<comment type="caution">
    <text evidence="1">The sequence shown here is derived from an EMBL/GenBank/DDBJ whole genome shotgun (WGS) entry which is preliminary data.</text>
</comment>
<accession>A0A9P4N5L9</accession>
<dbReference type="InterPro" id="IPR023214">
    <property type="entry name" value="HAD_sf"/>
</dbReference>
<dbReference type="CDD" id="cd01427">
    <property type="entry name" value="HAD_like"/>
    <property type="match status" value="1"/>
</dbReference>
<proteinExistence type="predicted"/>
<dbReference type="Proteomes" id="UP000800093">
    <property type="component" value="Unassembled WGS sequence"/>
</dbReference>
<name>A0A9P4N5L9_9PLEO</name>
<dbReference type="InterPro" id="IPR036412">
    <property type="entry name" value="HAD-like_sf"/>
</dbReference>
<evidence type="ECO:0000313" key="1">
    <source>
        <dbReference type="EMBL" id="KAF2267237.1"/>
    </source>
</evidence>
<organism evidence="1 2">
    <name type="scientific">Lojkania enalia</name>
    <dbReference type="NCBI Taxonomy" id="147567"/>
    <lineage>
        <taxon>Eukaryota</taxon>
        <taxon>Fungi</taxon>
        <taxon>Dikarya</taxon>
        <taxon>Ascomycota</taxon>
        <taxon>Pezizomycotina</taxon>
        <taxon>Dothideomycetes</taxon>
        <taxon>Pleosporomycetidae</taxon>
        <taxon>Pleosporales</taxon>
        <taxon>Pleosporales incertae sedis</taxon>
        <taxon>Lojkania</taxon>
    </lineage>
</organism>
<gene>
    <name evidence="1" type="ORF">CC78DRAFT_531022</name>
</gene>
<evidence type="ECO:0000313" key="2">
    <source>
        <dbReference type="Proteomes" id="UP000800093"/>
    </source>
</evidence>
<dbReference type="Pfam" id="PF00702">
    <property type="entry name" value="Hydrolase"/>
    <property type="match status" value="1"/>
</dbReference>
<keyword evidence="2" id="KW-1185">Reference proteome</keyword>
<reference evidence="2" key="1">
    <citation type="journal article" date="2020" name="Stud. Mycol.">
        <title>101 Dothideomycetes genomes: A test case for predicting lifestyles and emergence of pathogens.</title>
        <authorList>
            <person name="Haridas S."/>
            <person name="Albert R."/>
            <person name="Binder M."/>
            <person name="Bloem J."/>
            <person name="LaButti K."/>
            <person name="Salamov A."/>
            <person name="Andreopoulos B."/>
            <person name="Baker S."/>
            <person name="Barry K."/>
            <person name="Bills G."/>
            <person name="Bluhm B."/>
            <person name="Cannon C."/>
            <person name="Castanera R."/>
            <person name="Culley D."/>
            <person name="Daum C."/>
            <person name="Ezra D."/>
            <person name="Gonzalez J."/>
            <person name="Henrissat B."/>
            <person name="Kuo A."/>
            <person name="Liang C."/>
            <person name="Lipzen A."/>
            <person name="Lutzoni F."/>
            <person name="Magnuson J."/>
            <person name="Mondo S."/>
            <person name="Nolan M."/>
            <person name="Ohm R."/>
            <person name="Pangilinan J."/>
            <person name="Park H.-J."/>
            <person name="Ramirez L."/>
            <person name="Alfaro M."/>
            <person name="Sun H."/>
            <person name="Tritt A."/>
            <person name="Yoshinaga Y."/>
            <person name="Zwiers L.-H."/>
            <person name="Turgeon B."/>
            <person name="Goodwin S."/>
            <person name="Spatafora J."/>
            <person name="Crous P."/>
            <person name="Grigoriev I."/>
        </authorList>
    </citation>
    <scope>NUCLEOTIDE SEQUENCE [LARGE SCALE GENOMIC DNA]</scope>
    <source>
        <strain evidence="2">CBS 304.66</strain>
    </source>
</reference>
<dbReference type="SUPFAM" id="SSF56784">
    <property type="entry name" value="HAD-like"/>
    <property type="match status" value="1"/>
</dbReference>
<protein>
    <submittedName>
        <fullName evidence="1">Uncharacterized protein</fullName>
    </submittedName>
</protein>
<dbReference type="AlphaFoldDB" id="A0A9P4N5L9"/>
<dbReference type="EMBL" id="ML986593">
    <property type="protein sequence ID" value="KAF2267237.1"/>
    <property type="molecule type" value="Genomic_DNA"/>
</dbReference>
<sequence>MLQAFYLSENSLTDSLELKCGALDLLKTLQPLGKKIVVITEGPQDAQERTARALGTENYVNFLATTNAFGLSKTRKLFAKARDRLQIDANMTYIDDNEQHHMVLKV</sequence>